<evidence type="ECO:0000313" key="2">
    <source>
        <dbReference type="Proteomes" id="UP000286415"/>
    </source>
</evidence>
<protein>
    <submittedName>
        <fullName evidence="1">Uncharacterized protein</fullName>
    </submittedName>
</protein>
<accession>A0A8T1MK55</accession>
<dbReference type="Proteomes" id="UP000286415">
    <property type="component" value="Unassembled WGS sequence"/>
</dbReference>
<organism evidence="1 2">
    <name type="scientific">Clonorchis sinensis</name>
    <name type="common">Chinese liver fluke</name>
    <dbReference type="NCBI Taxonomy" id="79923"/>
    <lineage>
        <taxon>Eukaryota</taxon>
        <taxon>Metazoa</taxon>
        <taxon>Spiralia</taxon>
        <taxon>Lophotrochozoa</taxon>
        <taxon>Platyhelminthes</taxon>
        <taxon>Trematoda</taxon>
        <taxon>Digenea</taxon>
        <taxon>Opisthorchiida</taxon>
        <taxon>Opisthorchiata</taxon>
        <taxon>Opisthorchiidae</taxon>
        <taxon>Clonorchis</taxon>
    </lineage>
</organism>
<dbReference type="EMBL" id="NIRI02000042">
    <property type="protein sequence ID" value="KAG5449215.1"/>
    <property type="molecule type" value="Genomic_DNA"/>
</dbReference>
<dbReference type="AlphaFoldDB" id="A0A8T1MK55"/>
<reference evidence="1 2" key="1">
    <citation type="journal article" date="2018" name="Biotechnol. Adv.">
        <title>Improved genomic resources and new bioinformatic workflow for the carcinogenic parasite Clonorchis sinensis: Biotechnological implications.</title>
        <authorList>
            <person name="Wang D."/>
            <person name="Korhonen P.K."/>
            <person name="Gasser R.B."/>
            <person name="Young N.D."/>
        </authorList>
    </citation>
    <scope>NUCLEOTIDE SEQUENCE [LARGE SCALE GENOMIC DNA]</scope>
    <source>
        <strain evidence="1">Cs-k2</strain>
    </source>
</reference>
<keyword evidence="2" id="KW-1185">Reference proteome</keyword>
<sequence>MIASKLVYSILSERTKVTKFSTTCVLTSEVSDLSQVQQKLSHQRSIAPIISNRGIVMRDRSVMDSTLKRSSVYHSYLPERTGMGTTL</sequence>
<comment type="caution">
    <text evidence="1">The sequence shown here is derived from an EMBL/GenBank/DDBJ whole genome shotgun (WGS) entry which is preliminary data.</text>
</comment>
<evidence type="ECO:0000313" key="1">
    <source>
        <dbReference type="EMBL" id="KAG5449215.1"/>
    </source>
</evidence>
<proteinExistence type="predicted"/>
<reference evidence="1 2" key="2">
    <citation type="journal article" date="2021" name="Genomics">
        <title>High-quality reference genome for Clonorchis sinensis.</title>
        <authorList>
            <person name="Young N.D."/>
            <person name="Stroehlein A.J."/>
            <person name="Kinkar L."/>
            <person name="Wang T."/>
            <person name="Sohn W.M."/>
            <person name="Chang B.C.H."/>
            <person name="Kaur P."/>
            <person name="Weisz D."/>
            <person name="Dudchenko O."/>
            <person name="Aiden E.L."/>
            <person name="Korhonen P.K."/>
            <person name="Gasser R.B."/>
        </authorList>
    </citation>
    <scope>NUCLEOTIDE SEQUENCE [LARGE SCALE GENOMIC DNA]</scope>
    <source>
        <strain evidence="1">Cs-k2</strain>
    </source>
</reference>
<gene>
    <name evidence="1" type="ORF">CSKR_107096</name>
</gene>
<name>A0A8T1MK55_CLOSI</name>